<evidence type="ECO:0000313" key="1">
    <source>
        <dbReference type="EMBL" id="BBO88829.1"/>
    </source>
</evidence>
<protein>
    <submittedName>
        <fullName evidence="1">Uncharacterized protein</fullName>
    </submittedName>
</protein>
<sequence length="210" mass="23462">MPRKNDTSNSASIAFITSSGLRGRQSVRATFKLSAACIEAISIVAAQLGIKQKSLFDHLAQDSESLNAIAREVQNAHVKAGNRVQKTYVISRQSLSLLDDISRAFNAPRDALVEFSVRRLLPVIDREQKKYEMRKAAYASMRKHLSKGRQLLDEMIAQLGKEDPVVAKMASVMDTYTGAAKAVETFLERTQGIEDFDPEDFGRLEVHYDR</sequence>
<organism evidence="1 2">
    <name type="scientific">Desulfosarcina ovata subsp. ovata</name>
    <dbReference type="NCBI Taxonomy" id="2752305"/>
    <lineage>
        <taxon>Bacteria</taxon>
        <taxon>Pseudomonadati</taxon>
        <taxon>Thermodesulfobacteriota</taxon>
        <taxon>Desulfobacteria</taxon>
        <taxon>Desulfobacterales</taxon>
        <taxon>Desulfosarcinaceae</taxon>
        <taxon>Desulfosarcina</taxon>
    </lineage>
</organism>
<gene>
    <name evidence="1" type="ORF">DSCOOX_20090</name>
</gene>
<dbReference type="EMBL" id="AP021879">
    <property type="protein sequence ID" value="BBO88829.1"/>
    <property type="molecule type" value="Genomic_DNA"/>
</dbReference>
<accession>A0A5K8A8N6</accession>
<name>A0A5K8A8N6_9BACT</name>
<proteinExistence type="predicted"/>
<dbReference type="AlphaFoldDB" id="A0A5K8A8N6"/>
<dbReference type="Proteomes" id="UP000422108">
    <property type="component" value="Chromosome"/>
</dbReference>
<evidence type="ECO:0000313" key="2">
    <source>
        <dbReference type="Proteomes" id="UP000422108"/>
    </source>
</evidence>
<reference evidence="1 2" key="1">
    <citation type="submission" date="2019-11" db="EMBL/GenBank/DDBJ databases">
        <title>Comparative genomics of hydrocarbon-degrading Desulfosarcina strains.</title>
        <authorList>
            <person name="Watanabe M."/>
            <person name="Kojima H."/>
            <person name="Fukui M."/>
        </authorList>
    </citation>
    <scope>NUCLEOTIDE SEQUENCE [LARGE SCALE GENOMIC DNA]</scope>
    <source>
        <strain evidence="2">oXyS1</strain>
    </source>
</reference>
<dbReference type="RefSeq" id="WP_155310097.1">
    <property type="nucleotide sequence ID" value="NZ_AP021879.1"/>
</dbReference>
<keyword evidence="2" id="KW-1185">Reference proteome</keyword>